<dbReference type="Proteomes" id="UP000494218">
    <property type="component" value="Unassembled WGS sequence"/>
</dbReference>
<evidence type="ECO:0000256" key="1">
    <source>
        <dbReference type="SAM" id="MobiDB-lite"/>
    </source>
</evidence>
<organism evidence="2 3">
    <name type="scientific">Burkholderia lata (strain ATCC 17760 / DSM 23089 / LMG 22485 / NCIMB 9086 / R18194 / 383)</name>
    <dbReference type="NCBI Taxonomy" id="482957"/>
    <lineage>
        <taxon>Bacteria</taxon>
        <taxon>Pseudomonadati</taxon>
        <taxon>Pseudomonadota</taxon>
        <taxon>Betaproteobacteria</taxon>
        <taxon>Burkholderiales</taxon>
        <taxon>Burkholderiaceae</taxon>
        <taxon>Burkholderia</taxon>
        <taxon>Burkholderia cepacia complex</taxon>
    </lineage>
</organism>
<feature type="region of interest" description="Disordered" evidence="1">
    <location>
        <begin position="83"/>
        <end position="115"/>
    </location>
</feature>
<reference evidence="2 3" key="1">
    <citation type="submission" date="2019-09" db="EMBL/GenBank/DDBJ databases">
        <authorList>
            <person name="Depoorter E."/>
        </authorList>
    </citation>
    <scope>NUCLEOTIDE SEQUENCE [LARGE SCALE GENOMIC DNA]</scope>
    <source>
        <strain evidence="2">LMG 23254</strain>
    </source>
</reference>
<dbReference type="AlphaFoldDB" id="A0A6P2SQS8"/>
<evidence type="ECO:0000313" key="2">
    <source>
        <dbReference type="EMBL" id="VWC52816.1"/>
    </source>
</evidence>
<accession>A0A6P2SQS8</accession>
<feature type="region of interest" description="Disordered" evidence="1">
    <location>
        <begin position="1"/>
        <end position="41"/>
    </location>
</feature>
<sequence length="252" mass="27582">MKRIGIHGAMELTHSHEQDASGLPTLPSRIASSTTPPPPSLPLQVLANLQASPRRATIRSSATSSEVAAHVAALFVKSERKARRQGFIGPRTSTSSAQDAPRPVRNSEEQVTTGSLDLVTRAMLTGALKGTGKFREMPETEREHIFKMLEANDLPGLDAVADAGNPLRSFSTGLKVGKQLLDRRRAESLPPALREPLMRLREFYEHNPQLVVLGDVRAFSPELRRSTDDVKQLRDAFVQASALLGEVERALR</sequence>
<gene>
    <name evidence="2" type="ORF">BLA23254_08070</name>
</gene>
<name>A0A6P2SQS8_BURL3</name>
<dbReference type="EMBL" id="CABVPW010000097">
    <property type="protein sequence ID" value="VWC52816.1"/>
    <property type="molecule type" value="Genomic_DNA"/>
</dbReference>
<proteinExistence type="predicted"/>
<evidence type="ECO:0000313" key="3">
    <source>
        <dbReference type="Proteomes" id="UP000494218"/>
    </source>
</evidence>
<protein>
    <submittedName>
        <fullName evidence="2">Uncharacterized protein</fullName>
    </submittedName>
</protein>